<evidence type="ECO:0000256" key="2">
    <source>
        <dbReference type="ARBA" id="ARBA00008816"/>
    </source>
</evidence>
<comment type="similarity">
    <text evidence="2">Belongs to the PA-phosphatase related phosphoesterase family.</text>
</comment>
<feature type="compositionally biased region" description="Pro residues" evidence="6">
    <location>
        <begin position="359"/>
        <end position="370"/>
    </location>
</feature>
<evidence type="ECO:0000256" key="6">
    <source>
        <dbReference type="SAM" id="MobiDB-lite"/>
    </source>
</evidence>
<dbReference type="InterPro" id="IPR036938">
    <property type="entry name" value="PAP2/HPO_sf"/>
</dbReference>
<dbReference type="EMBL" id="JAGHQM010000461">
    <property type="protein sequence ID" value="KAH0560049.1"/>
    <property type="molecule type" value="Genomic_DNA"/>
</dbReference>
<keyword evidence="5 7" id="KW-0472">Membrane</keyword>
<feature type="transmembrane region" description="Helical" evidence="7">
    <location>
        <begin position="112"/>
        <end position="136"/>
    </location>
</feature>
<evidence type="ECO:0000259" key="8">
    <source>
        <dbReference type="SMART" id="SM00014"/>
    </source>
</evidence>
<dbReference type="InterPro" id="IPR043216">
    <property type="entry name" value="PAP-like"/>
</dbReference>
<reference evidence="9" key="1">
    <citation type="submission" date="2021-03" db="EMBL/GenBank/DDBJ databases">
        <title>Comparative genomics and phylogenomic investigation of the class Geoglossomycetes provide insights into ecological specialization and systematics.</title>
        <authorList>
            <person name="Melie T."/>
            <person name="Pirro S."/>
            <person name="Miller A.N."/>
            <person name="Quandt A."/>
        </authorList>
    </citation>
    <scope>NUCLEOTIDE SEQUENCE</scope>
    <source>
        <strain evidence="9">CAQ_001_2017</strain>
    </source>
</reference>
<feature type="compositionally biased region" description="Polar residues" evidence="6">
    <location>
        <begin position="348"/>
        <end position="358"/>
    </location>
</feature>
<dbReference type="CDD" id="cd03390">
    <property type="entry name" value="PAP2_containing_1_like"/>
    <property type="match status" value="1"/>
</dbReference>
<sequence>MDRLPSKLPFSKKKLPARVMVSALIIGFTLLDAIEPYHQHFSLKNYTLQYPYAVKERVPVPLAAFLCVGCPAAIITFYTLVVDGWFSHKKSDEPIGSRRGRFRGPYKLKERLWELNCGVLGLLLSTAAAVTITGALKNATGKPRPDLIDRCRPKEGSVDPPVFGLVTSEICTQQNNAILKDGFRSFPSGHSSTAFAGLFYLSLYLAGKLHVLDNRGEVWKTFIVLIPTLGAALIADSRIMDARHHPFDVLSGSFLGIVVAWCSYRQYFPSISEFWKKGRAYPIRTWGRPPLHPKDREEGLEPLREPKTVFPDEEAGMAGYSSGAGGSPALRTDDSQGLRQQEFRARPSGSQPYGQNTSPPLPQPPPPPKHSTPLISRRESGRRIRHDDDYMSSSSSSDHGEDYELEQTYSLTNPNNQPPVQNFSALDDTSYHPPTQMTQLQAKTASPRLLPQRKPVSHAEEDGDKKGEENKPAGSLEGVAPN</sequence>
<keyword evidence="10" id="KW-1185">Reference proteome</keyword>
<dbReference type="Gene3D" id="1.20.144.10">
    <property type="entry name" value="Phosphatidic acid phosphatase type 2/haloperoxidase"/>
    <property type="match status" value="1"/>
</dbReference>
<comment type="caution">
    <text evidence="9">The sequence shown here is derived from an EMBL/GenBank/DDBJ whole genome shotgun (WGS) entry which is preliminary data.</text>
</comment>
<name>A0A9P8LD30_9PEZI</name>
<proteinExistence type="inferred from homology"/>
<keyword evidence="4 7" id="KW-1133">Transmembrane helix</keyword>
<dbReference type="GO" id="GO:0008195">
    <property type="term" value="F:phosphatidate phosphatase activity"/>
    <property type="evidence" value="ECO:0007669"/>
    <property type="project" value="TreeGrafter"/>
</dbReference>
<feature type="compositionally biased region" description="Basic and acidic residues" evidence="6">
    <location>
        <begin position="292"/>
        <end position="307"/>
    </location>
</feature>
<dbReference type="InterPro" id="IPR000326">
    <property type="entry name" value="PAP2/HPO"/>
</dbReference>
<feature type="compositionally biased region" description="Basic and acidic residues" evidence="6">
    <location>
        <begin position="457"/>
        <end position="471"/>
    </location>
</feature>
<evidence type="ECO:0000256" key="4">
    <source>
        <dbReference type="ARBA" id="ARBA00022989"/>
    </source>
</evidence>
<dbReference type="GO" id="GO:0006644">
    <property type="term" value="P:phospholipid metabolic process"/>
    <property type="evidence" value="ECO:0007669"/>
    <property type="project" value="InterPro"/>
</dbReference>
<comment type="subcellular location">
    <subcellularLocation>
        <location evidence="1">Membrane</location>
        <topology evidence="1">Multi-pass membrane protein</topology>
    </subcellularLocation>
</comment>
<dbReference type="SMART" id="SM00014">
    <property type="entry name" value="acidPPc"/>
    <property type="match status" value="1"/>
</dbReference>
<dbReference type="Proteomes" id="UP000750711">
    <property type="component" value="Unassembled WGS sequence"/>
</dbReference>
<feature type="transmembrane region" description="Helical" evidence="7">
    <location>
        <begin position="60"/>
        <end position="81"/>
    </location>
</feature>
<feature type="compositionally biased region" description="Basic and acidic residues" evidence="6">
    <location>
        <begin position="331"/>
        <end position="345"/>
    </location>
</feature>
<dbReference type="AlphaFoldDB" id="A0A9P8LD30"/>
<dbReference type="GO" id="GO:0046839">
    <property type="term" value="P:phospholipid dephosphorylation"/>
    <property type="evidence" value="ECO:0007669"/>
    <property type="project" value="TreeGrafter"/>
</dbReference>
<protein>
    <recommendedName>
        <fullName evidence="8">Phosphatidic acid phosphatase type 2/haloperoxidase domain-containing protein</fullName>
    </recommendedName>
</protein>
<evidence type="ECO:0000256" key="5">
    <source>
        <dbReference type="ARBA" id="ARBA00023136"/>
    </source>
</evidence>
<dbReference type="SUPFAM" id="SSF48317">
    <property type="entry name" value="Acid phosphatase/Vanadium-dependent haloperoxidase"/>
    <property type="match status" value="1"/>
</dbReference>
<feature type="compositionally biased region" description="Polar residues" evidence="6">
    <location>
        <begin position="407"/>
        <end position="424"/>
    </location>
</feature>
<dbReference type="PANTHER" id="PTHR10165">
    <property type="entry name" value="LIPID PHOSPHATE PHOSPHATASE"/>
    <property type="match status" value="1"/>
</dbReference>
<feature type="domain" description="Phosphatidic acid phosphatase type 2/haloperoxidase" evidence="8">
    <location>
        <begin position="119"/>
        <end position="264"/>
    </location>
</feature>
<evidence type="ECO:0000256" key="3">
    <source>
        <dbReference type="ARBA" id="ARBA00022692"/>
    </source>
</evidence>
<organism evidence="9 10">
    <name type="scientific">Trichoglossum hirsutum</name>
    <dbReference type="NCBI Taxonomy" id="265104"/>
    <lineage>
        <taxon>Eukaryota</taxon>
        <taxon>Fungi</taxon>
        <taxon>Dikarya</taxon>
        <taxon>Ascomycota</taxon>
        <taxon>Pezizomycotina</taxon>
        <taxon>Geoglossomycetes</taxon>
        <taxon>Geoglossales</taxon>
        <taxon>Geoglossaceae</taxon>
        <taxon>Trichoglossum</taxon>
    </lineage>
</organism>
<evidence type="ECO:0000256" key="1">
    <source>
        <dbReference type="ARBA" id="ARBA00004141"/>
    </source>
</evidence>
<evidence type="ECO:0000313" key="9">
    <source>
        <dbReference type="EMBL" id="KAH0560049.1"/>
    </source>
</evidence>
<dbReference type="Pfam" id="PF01569">
    <property type="entry name" value="PAP2"/>
    <property type="match status" value="1"/>
</dbReference>
<dbReference type="GO" id="GO:0016020">
    <property type="term" value="C:membrane"/>
    <property type="evidence" value="ECO:0007669"/>
    <property type="project" value="UniProtKB-SubCell"/>
</dbReference>
<accession>A0A9P8LD30</accession>
<keyword evidence="3 7" id="KW-0812">Transmembrane</keyword>
<gene>
    <name evidence="9" type="ORF">GP486_003428</name>
</gene>
<dbReference type="PANTHER" id="PTHR10165:SF158">
    <property type="entry name" value="PAP2 DOMAIN PROTEIN (AFU_ORTHOLOGUE AFUA_4G08970)"/>
    <property type="match status" value="1"/>
</dbReference>
<feature type="compositionally biased region" description="Polar residues" evidence="6">
    <location>
        <begin position="432"/>
        <end position="444"/>
    </location>
</feature>
<feature type="region of interest" description="Disordered" evidence="6">
    <location>
        <begin position="286"/>
        <end position="482"/>
    </location>
</feature>
<evidence type="ECO:0000313" key="10">
    <source>
        <dbReference type="Proteomes" id="UP000750711"/>
    </source>
</evidence>
<evidence type="ECO:0000256" key="7">
    <source>
        <dbReference type="SAM" id="Phobius"/>
    </source>
</evidence>
<feature type="compositionally biased region" description="Basic and acidic residues" evidence="6">
    <location>
        <begin position="376"/>
        <end position="389"/>
    </location>
</feature>